<dbReference type="SUPFAM" id="SSF52058">
    <property type="entry name" value="L domain-like"/>
    <property type="match status" value="1"/>
</dbReference>
<proteinExistence type="predicted"/>
<protein>
    <submittedName>
        <fullName evidence="3">Uncharacterized protein</fullName>
    </submittedName>
</protein>
<evidence type="ECO:0000313" key="3">
    <source>
        <dbReference type="EMBL" id="KAG5669546.1"/>
    </source>
</evidence>
<keyword evidence="1" id="KW-0175">Coiled coil</keyword>
<feature type="signal peptide" evidence="2">
    <location>
        <begin position="1"/>
        <end position="21"/>
    </location>
</feature>
<feature type="coiled-coil region" evidence="1">
    <location>
        <begin position="216"/>
        <end position="243"/>
    </location>
</feature>
<sequence length="244" mass="27873">MKFSTLLAISIVFTIFVTTNSLQIHCIFSETFLNAVGNGYECHTTNILATQTTSVTSITGTHIVGKNHNDVTVIYTEGNYSLPFFPRNFSHFFPNIKAISVHFSTIETLYGDELDEFPQLEHISFWGNYYLKAISSQLFEKTPNMIHIWMNNNAIEKVGRDLFTPVDVSRLRFLGFSFNPCISRDISGDNRTAMISLINEIRDKCPYDELICLSLKNDMKEVQEKLESKVKLLEEKLDKCSLSQ</sequence>
<comment type="caution">
    <text evidence="3">The sequence shown here is derived from an EMBL/GenBank/DDBJ whole genome shotgun (WGS) entry which is preliminary data.</text>
</comment>
<keyword evidence="4" id="KW-1185">Reference proteome</keyword>
<dbReference type="Proteomes" id="UP001107558">
    <property type="component" value="Chromosome 4"/>
</dbReference>
<dbReference type="InterPro" id="IPR032675">
    <property type="entry name" value="LRR_dom_sf"/>
</dbReference>
<name>A0A9J6BIK5_POLVA</name>
<evidence type="ECO:0000256" key="2">
    <source>
        <dbReference type="SAM" id="SignalP"/>
    </source>
</evidence>
<evidence type="ECO:0000313" key="4">
    <source>
        <dbReference type="Proteomes" id="UP001107558"/>
    </source>
</evidence>
<dbReference type="EMBL" id="JADBJN010000004">
    <property type="protein sequence ID" value="KAG5669546.1"/>
    <property type="molecule type" value="Genomic_DNA"/>
</dbReference>
<feature type="chain" id="PRO_5039904160" evidence="2">
    <location>
        <begin position="22"/>
        <end position="244"/>
    </location>
</feature>
<evidence type="ECO:0000256" key="1">
    <source>
        <dbReference type="SAM" id="Coils"/>
    </source>
</evidence>
<accession>A0A9J6BIK5</accession>
<gene>
    <name evidence="3" type="ORF">PVAND_017433</name>
</gene>
<dbReference type="AlphaFoldDB" id="A0A9J6BIK5"/>
<organism evidence="3 4">
    <name type="scientific">Polypedilum vanderplanki</name>
    <name type="common">Sleeping chironomid midge</name>
    <dbReference type="NCBI Taxonomy" id="319348"/>
    <lineage>
        <taxon>Eukaryota</taxon>
        <taxon>Metazoa</taxon>
        <taxon>Ecdysozoa</taxon>
        <taxon>Arthropoda</taxon>
        <taxon>Hexapoda</taxon>
        <taxon>Insecta</taxon>
        <taxon>Pterygota</taxon>
        <taxon>Neoptera</taxon>
        <taxon>Endopterygota</taxon>
        <taxon>Diptera</taxon>
        <taxon>Nematocera</taxon>
        <taxon>Chironomoidea</taxon>
        <taxon>Chironomidae</taxon>
        <taxon>Chironominae</taxon>
        <taxon>Polypedilum</taxon>
        <taxon>Polypedilum</taxon>
    </lineage>
</organism>
<dbReference type="Gene3D" id="3.80.10.10">
    <property type="entry name" value="Ribonuclease Inhibitor"/>
    <property type="match status" value="1"/>
</dbReference>
<reference evidence="3" key="1">
    <citation type="submission" date="2021-03" db="EMBL/GenBank/DDBJ databases">
        <title>Chromosome level genome of the anhydrobiotic midge Polypedilum vanderplanki.</title>
        <authorList>
            <person name="Yoshida Y."/>
            <person name="Kikawada T."/>
            <person name="Gusev O."/>
        </authorList>
    </citation>
    <scope>NUCLEOTIDE SEQUENCE</scope>
    <source>
        <strain evidence="3">NIAS01</strain>
        <tissue evidence="3">Whole body or cell culture</tissue>
    </source>
</reference>
<keyword evidence="2" id="KW-0732">Signal</keyword>